<proteinExistence type="predicted"/>
<name>A0A377AA04_ECOLX</name>
<reference evidence="1 2" key="1">
    <citation type="submission" date="2018-06" db="EMBL/GenBank/DDBJ databases">
        <authorList>
            <consortium name="Pathogen Informatics"/>
            <person name="Doyle S."/>
        </authorList>
    </citation>
    <scope>NUCLEOTIDE SEQUENCE [LARGE SCALE GENOMIC DNA]</scope>
    <source>
        <strain evidence="1 2">NCTC9962</strain>
    </source>
</reference>
<sequence>MAAEVMITDMIEIDCFGNSRHLVDIAQEAIQIKVIADAVLITLEVGHIHWIKTDQRGPQANIGFG</sequence>
<accession>A0A377AA04</accession>
<protein>
    <submittedName>
        <fullName evidence="1">Uncharacterized protein</fullName>
    </submittedName>
</protein>
<evidence type="ECO:0000313" key="2">
    <source>
        <dbReference type="Proteomes" id="UP000254052"/>
    </source>
</evidence>
<dbReference type="Proteomes" id="UP000254052">
    <property type="component" value="Unassembled WGS sequence"/>
</dbReference>
<evidence type="ECO:0000313" key="1">
    <source>
        <dbReference type="EMBL" id="STL00771.1"/>
    </source>
</evidence>
<organism evidence="1 2">
    <name type="scientific">Escherichia coli</name>
    <dbReference type="NCBI Taxonomy" id="562"/>
    <lineage>
        <taxon>Bacteria</taxon>
        <taxon>Pseudomonadati</taxon>
        <taxon>Pseudomonadota</taxon>
        <taxon>Gammaproteobacteria</taxon>
        <taxon>Enterobacterales</taxon>
        <taxon>Enterobacteriaceae</taxon>
        <taxon>Escherichia</taxon>
    </lineage>
</organism>
<gene>
    <name evidence="1" type="ORF">NCTC9962_00531</name>
</gene>
<dbReference type="EMBL" id="UGED01000002">
    <property type="protein sequence ID" value="STL00771.1"/>
    <property type="molecule type" value="Genomic_DNA"/>
</dbReference>
<dbReference type="AlphaFoldDB" id="A0A377AA04"/>